<protein>
    <recommendedName>
        <fullName evidence="4">Peptidase inhibitor family I36 protein</fullName>
    </recommendedName>
</protein>
<reference evidence="2 3" key="1">
    <citation type="submission" date="2019-05" db="EMBL/GenBank/DDBJ databases">
        <title>Comparative genomics and metabolomics analyses of clavulanic acid producing Streptomyces species provides insight into specialized metabolism and evolution of beta-lactam biosynthetic gene clusters.</title>
        <authorList>
            <person name="Moore M.A."/>
            <person name="Cruz-Morales P."/>
            <person name="Barona Gomez F."/>
            <person name="Kapil T."/>
        </authorList>
    </citation>
    <scope>NUCLEOTIDE SEQUENCE [LARGE SCALE GENOMIC DNA]</scope>
    <source>
        <strain evidence="2 3">NRRL 5741</strain>
    </source>
</reference>
<proteinExistence type="predicted"/>
<comment type="caution">
    <text evidence="2">The sequence shown here is derived from an EMBL/GenBank/DDBJ whole genome shotgun (WGS) entry which is preliminary data.</text>
</comment>
<dbReference type="Proteomes" id="UP000419138">
    <property type="component" value="Unassembled WGS sequence"/>
</dbReference>
<dbReference type="RefSeq" id="WP_153525783.1">
    <property type="nucleotide sequence ID" value="NZ_JBEPDZ010000046.1"/>
</dbReference>
<keyword evidence="1" id="KW-0732">Signal</keyword>
<dbReference type="Pfam" id="PF03995">
    <property type="entry name" value="Inhibitor_I36"/>
    <property type="match status" value="1"/>
</dbReference>
<sequence length="118" mass="12236">MLPRRGLARTLTLLGGAFLASASSLVAGVAQSNSNPATVCPAGVVCFFSQPNYQGTLHILDFAEVPGCRNAFQARSVINNQIHPVGLYVDGECTQYLDQVEAGGSRANLIAGVVTADG</sequence>
<name>A0A646KQ87_STRJU</name>
<feature type="signal peptide" evidence="1">
    <location>
        <begin position="1"/>
        <end position="22"/>
    </location>
</feature>
<dbReference type="AlphaFoldDB" id="A0A646KQ87"/>
<dbReference type="EMBL" id="VCLA01000191">
    <property type="protein sequence ID" value="MQT04403.1"/>
    <property type="molecule type" value="Genomic_DNA"/>
</dbReference>
<keyword evidence="3" id="KW-1185">Reference proteome</keyword>
<accession>A0A646KQ87</accession>
<organism evidence="2 3">
    <name type="scientific">Streptomyces jumonjinensis</name>
    <dbReference type="NCBI Taxonomy" id="1945"/>
    <lineage>
        <taxon>Bacteria</taxon>
        <taxon>Bacillati</taxon>
        <taxon>Actinomycetota</taxon>
        <taxon>Actinomycetes</taxon>
        <taxon>Kitasatosporales</taxon>
        <taxon>Streptomycetaceae</taxon>
        <taxon>Streptomyces</taxon>
    </lineage>
</organism>
<evidence type="ECO:0000256" key="1">
    <source>
        <dbReference type="SAM" id="SignalP"/>
    </source>
</evidence>
<gene>
    <name evidence="2" type="ORF">FF041_30865</name>
</gene>
<feature type="chain" id="PRO_5024792463" description="Peptidase inhibitor family I36 protein" evidence="1">
    <location>
        <begin position="23"/>
        <end position="118"/>
    </location>
</feature>
<evidence type="ECO:0008006" key="4">
    <source>
        <dbReference type="Google" id="ProtNLM"/>
    </source>
</evidence>
<evidence type="ECO:0000313" key="2">
    <source>
        <dbReference type="EMBL" id="MQT04403.1"/>
    </source>
</evidence>
<dbReference type="OrthoDB" id="4266843at2"/>
<evidence type="ECO:0000313" key="3">
    <source>
        <dbReference type="Proteomes" id="UP000419138"/>
    </source>
</evidence>